<dbReference type="GO" id="GO:0006139">
    <property type="term" value="P:nucleobase-containing compound metabolic process"/>
    <property type="evidence" value="ECO:0007669"/>
    <property type="project" value="UniProtKB-ARBA"/>
</dbReference>
<evidence type="ECO:0000313" key="5">
    <source>
        <dbReference type="EMBL" id="KZT05970.1"/>
    </source>
</evidence>
<keyword evidence="5" id="KW-0269">Exonuclease</keyword>
<keyword evidence="2" id="KW-0378">Hydrolase</keyword>
<evidence type="ECO:0000256" key="1">
    <source>
        <dbReference type="ARBA" id="ARBA00010774"/>
    </source>
</evidence>
<dbReference type="GeneID" id="63824111"/>
<comment type="similarity">
    <text evidence="1">Belongs to the CCR4/nocturin family.</text>
</comment>
<feature type="region of interest" description="Disordered" evidence="3">
    <location>
        <begin position="283"/>
        <end position="303"/>
    </location>
</feature>
<keyword evidence="5" id="KW-0540">Nuclease</keyword>
<feature type="domain" description="Endonuclease/exonuclease/phosphatase" evidence="4">
    <location>
        <begin position="64"/>
        <end position="390"/>
    </location>
</feature>
<evidence type="ECO:0000313" key="6">
    <source>
        <dbReference type="Proteomes" id="UP000076871"/>
    </source>
</evidence>
<dbReference type="PANTHER" id="PTHR12121">
    <property type="entry name" value="CARBON CATABOLITE REPRESSOR PROTEIN 4"/>
    <property type="match status" value="1"/>
</dbReference>
<dbReference type="OrthoDB" id="428734at2759"/>
<dbReference type="InterPro" id="IPR050410">
    <property type="entry name" value="CCR4/nocturin_mRNA_transcr"/>
</dbReference>
<dbReference type="PANTHER" id="PTHR12121:SF45">
    <property type="entry name" value="NOCTURNIN"/>
    <property type="match status" value="1"/>
</dbReference>
<dbReference type="FunCoup" id="A0A165DZR6">
    <property type="interactions" value="265"/>
</dbReference>
<dbReference type="InterPro" id="IPR036691">
    <property type="entry name" value="Endo/exonu/phosph_ase_sf"/>
</dbReference>
<dbReference type="GO" id="GO:0004519">
    <property type="term" value="F:endonuclease activity"/>
    <property type="evidence" value="ECO:0007669"/>
    <property type="project" value="UniProtKB-KW"/>
</dbReference>
<evidence type="ECO:0000259" key="4">
    <source>
        <dbReference type="Pfam" id="PF03372"/>
    </source>
</evidence>
<feature type="compositionally biased region" description="Acidic residues" evidence="3">
    <location>
        <begin position="291"/>
        <end position="303"/>
    </location>
</feature>
<evidence type="ECO:0000256" key="2">
    <source>
        <dbReference type="ARBA" id="ARBA00022801"/>
    </source>
</evidence>
<dbReference type="SUPFAM" id="SSF56219">
    <property type="entry name" value="DNase I-like"/>
    <property type="match status" value="1"/>
</dbReference>
<dbReference type="InParanoid" id="A0A165DZR6"/>
<gene>
    <name evidence="5" type="ORF">LAESUDRAFT_714653</name>
</gene>
<name>A0A165DZR6_9APHY</name>
<dbReference type="EMBL" id="KV427627">
    <property type="protein sequence ID" value="KZT05970.1"/>
    <property type="molecule type" value="Genomic_DNA"/>
</dbReference>
<dbReference type="RefSeq" id="XP_040763710.1">
    <property type="nucleotide sequence ID" value="XM_040907082.1"/>
</dbReference>
<keyword evidence="5" id="KW-0255">Endonuclease</keyword>
<dbReference type="GO" id="GO:0000175">
    <property type="term" value="F:3'-5'-RNA exonuclease activity"/>
    <property type="evidence" value="ECO:0007669"/>
    <property type="project" value="TreeGrafter"/>
</dbReference>
<dbReference type="Proteomes" id="UP000076871">
    <property type="component" value="Unassembled WGS sequence"/>
</dbReference>
<keyword evidence="6" id="KW-1185">Reference proteome</keyword>
<dbReference type="AlphaFoldDB" id="A0A165DZR6"/>
<reference evidence="5 6" key="1">
    <citation type="journal article" date="2016" name="Mol. Biol. Evol.">
        <title>Comparative Genomics of Early-Diverging Mushroom-Forming Fungi Provides Insights into the Origins of Lignocellulose Decay Capabilities.</title>
        <authorList>
            <person name="Nagy L.G."/>
            <person name="Riley R."/>
            <person name="Tritt A."/>
            <person name="Adam C."/>
            <person name="Daum C."/>
            <person name="Floudas D."/>
            <person name="Sun H."/>
            <person name="Yadav J.S."/>
            <person name="Pangilinan J."/>
            <person name="Larsson K.H."/>
            <person name="Matsuura K."/>
            <person name="Barry K."/>
            <person name="Labutti K."/>
            <person name="Kuo R."/>
            <person name="Ohm R.A."/>
            <person name="Bhattacharya S.S."/>
            <person name="Shirouzu T."/>
            <person name="Yoshinaga Y."/>
            <person name="Martin F.M."/>
            <person name="Grigoriev I.V."/>
            <person name="Hibbett D.S."/>
        </authorList>
    </citation>
    <scope>NUCLEOTIDE SEQUENCE [LARGE SCALE GENOMIC DNA]</scope>
    <source>
        <strain evidence="5 6">93-53</strain>
    </source>
</reference>
<dbReference type="Pfam" id="PF03372">
    <property type="entry name" value="Exo_endo_phos"/>
    <property type="match status" value="1"/>
</dbReference>
<proteinExistence type="inferred from homology"/>
<dbReference type="Gene3D" id="3.60.10.10">
    <property type="entry name" value="Endonuclease/exonuclease/phosphatase"/>
    <property type="match status" value="1"/>
</dbReference>
<dbReference type="InterPro" id="IPR005135">
    <property type="entry name" value="Endo/exonuclease/phosphatase"/>
</dbReference>
<evidence type="ECO:0000256" key="3">
    <source>
        <dbReference type="SAM" id="MobiDB-lite"/>
    </source>
</evidence>
<organism evidence="5 6">
    <name type="scientific">Laetiporus sulphureus 93-53</name>
    <dbReference type="NCBI Taxonomy" id="1314785"/>
    <lineage>
        <taxon>Eukaryota</taxon>
        <taxon>Fungi</taxon>
        <taxon>Dikarya</taxon>
        <taxon>Basidiomycota</taxon>
        <taxon>Agaricomycotina</taxon>
        <taxon>Agaricomycetes</taxon>
        <taxon>Polyporales</taxon>
        <taxon>Laetiporus</taxon>
    </lineage>
</organism>
<sequence>MAEPHHRTPEQIALAEQRRINREKREQITAKEEAQKGRILPREWITVQDPPNTENGDWQRVRIMTWNLLAQCLVRRELFPTSDCLKASQREPMLHHEILSLEADICCLQEVDRLERLLPVLEEAGYEHVYAAGPRKKHGCLIAYRKDAYILTDQRLIEYDQQEVHEEGSETARRGSSFRTRNIASLVRLQKVASPSTGVVVATTHLFWHPLQAAILLREVVRFREDGHPETRQWPCLIAGDFNFTPEDPTYSFIVGDSLRPKQEERLSASRVVHVTIDPTVPVAQDVPSKEDEDGLEGEEADPDRDIVNARPARGEDGLLTDAELAAMFKKSGRPASVYEEGQRLQPNTADMGLTFGSRVPVEAGRHGGYEPIYTSYTHYWKAVLDYIFVLAPGKPAPIITKLAKPHVAKLLEPGLPQMGVCGSDHISLAAESYLKC</sequence>
<protein>
    <submittedName>
        <fullName evidence="5">Endonuclease/exonuclease/phosphatase</fullName>
    </submittedName>
</protein>
<accession>A0A165DZR6</accession>